<dbReference type="EMBL" id="JARIHO010000132">
    <property type="protein sequence ID" value="KAJ7301572.1"/>
    <property type="molecule type" value="Genomic_DNA"/>
</dbReference>
<evidence type="ECO:0000313" key="2">
    <source>
        <dbReference type="Proteomes" id="UP001218218"/>
    </source>
</evidence>
<evidence type="ECO:0000313" key="1">
    <source>
        <dbReference type="EMBL" id="KAJ7301572.1"/>
    </source>
</evidence>
<organism evidence="1 2">
    <name type="scientific">Mycena albidolilacea</name>
    <dbReference type="NCBI Taxonomy" id="1033008"/>
    <lineage>
        <taxon>Eukaryota</taxon>
        <taxon>Fungi</taxon>
        <taxon>Dikarya</taxon>
        <taxon>Basidiomycota</taxon>
        <taxon>Agaricomycotina</taxon>
        <taxon>Agaricomycetes</taxon>
        <taxon>Agaricomycetidae</taxon>
        <taxon>Agaricales</taxon>
        <taxon>Marasmiineae</taxon>
        <taxon>Mycenaceae</taxon>
        <taxon>Mycena</taxon>
    </lineage>
</organism>
<comment type="caution">
    <text evidence="1">The sequence shown here is derived from an EMBL/GenBank/DDBJ whole genome shotgun (WGS) entry which is preliminary data.</text>
</comment>
<protein>
    <submittedName>
        <fullName evidence="1">Uncharacterized protein</fullName>
    </submittedName>
</protein>
<accession>A0AAD6YY61</accession>
<sequence length="218" mass="24646">MAQLRPIRAVTDEHRELPPVHMGHSDKFFDYLVERSQGGKVLPTWKGEQYLNQFPDVLPGFAIVAWSTTRHQEAVRRGGEADQEMFALNVGLDGNTLHLATQLEFAKVSVVAQGPLRASVRVEVVCWQSRISVTVRGFAVVRASVHLADSMRRRSRLTLSQSRRNSTRARYFASTRGWTGASARVQVEPLLALSSDNSIYKTQFDWVQRPTHKNTMWG</sequence>
<dbReference type="AlphaFoldDB" id="A0AAD6YY61"/>
<name>A0AAD6YY61_9AGAR</name>
<keyword evidence="2" id="KW-1185">Reference proteome</keyword>
<dbReference type="Gene3D" id="2.70.98.30">
    <property type="entry name" value="Golgi alpha-mannosidase II, domain 4"/>
    <property type="match status" value="1"/>
</dbReference>
<dbReference type="Proteomes" id="UP001218218">
    <property type="component" value="Unassembled WGS sequence"/>
</dbReference>
<proteinExistence type="predicted"/>
<reference evidence="1" key="1">
    <citation type="submission" date="2023-03" db="EMBL/GenBank/DDBJ databases">
        <title>Massive genome expansion in bonnet fungi (Mycena s.s.) driven by repeated elements and novel gene families across ecological guilds.</title>
        <authorList>
            <consortium name="Lawrence Berkeley National Laboratory"/>
            <person name="Harder C.B."/>
            <person name="Miyauchi S."/>
            <person name="Viragh M."/>
            <person name="Kuo A."/>
            <person name="Thoen E."/>
            <person name="Andreopoulos B."/>
            <person name="Lu D."/>
            <person name="Skrede I."/>
            <person name="Drula E."/>
            <person name="Henrissat B."/>
            <person name="Morin E."/>
            <person name="Kohler A."/>
            <person name="Barry K."/>
            <person name="LaButti K."/>
            <person name="Morin E."/>
            <person name="Salamov A."/>
            <person name="Lipzen A."/>
            <person name="Mereny Z."/>
            <person name="Hegedus B."/>
            <person name="Baldrian P."/>
            <person name="Stursova M."/>
            <person name="Weitz H."/>
            <person name="Taylor A."/>
            <person name="Grigoriev I.V."/>
            <person name="Nagy L.G."/>
            <person name="Martin F."/>
            <person name="Kauserud H."/>
        </authorList>
    </citation>
    <scope>NUCLEOTIDE SEQUENCE</scope>
    <source>
        <strain evidence="1">CBHHK002</strain>
    </source>
</reference>
<gene>
    <name evidence="1" type="ORF">DFH08DRAFT_1090181</name>
</gene>